<keyword evidence="1" id="KW-1133">Transmembrane helix</keyword>
<dbReference type="EMBL" id="BPLR01004266">
    <property type="protein sequence ID" value="GIX93567.1"/>
    <property type="molecule type" value="Genomic_DNA"/>
</dbReference>
<keyword evidence="1" id="KW-0812">Transmembrane</keyword>
<proteinExistence type="predicted"/>
<keyword evidence="3" id="KW-1185">Reference proteome</keyword>
<reference evidence="2 3" key="1">
    <citation type="submission" date="2021-06" db="EMBL/GenBank/DDBJ databases">
        <title>Caerostris extrusa draft genome.</title>
        <authorList>
            <person name="Kono N."/>
            <person name="Arakawa K."/>
        </authorList>
    </citation>
    <scope>NUCLEOTIDE SEQUENCE [LARGE SCALE GENOMIC DNA]</scope>
</reference>
<comment type="caution">
    <text evidence="2">The sequence shown here is derived from an EMBL/GenBank/DDBJ whole genome shotgun (WGS) entry which is preliminary data.</text>
</comment>
<dbReference type="Proteomes" id="UP001054945">
    <property type="component" value="Unassembled WGS sequence"/>
</dbReference>
<name>A0AAV4PEP3_CAEEX</name>
<organism evidence="2 3">
    <name type="scientific">Caerostris extrusa</name>
    <name type="common">Bark spider</name>
    <name type="synonym">Caerostris bankana</name>
    <dbReference type="NCBI Taxonomy" id="172846"/>
    <lineage>
        <taxon>Eukaryota</taxon>
        <taxon>Metazoa</taxon>
        <taxon>Ecdysozoa</taxon>
        <taxon>Arthropoda</taxon>
        <taxon>Chelicerata</taxon>
        <taxon>Arachnida</taxon>
        <taxon>Araneae</taxon>
        <taxon>Araneomorphae</taxon>
        <taxon>Entelegynae</taxon>
        <taxon>Araneoidea</taxon>
        <taxon>Araneidae</taxon>
        <taxon>Caerostris</taxon>
    </lineage>
</organism>
<feature type="transmembrane region" description="Helical" evidence="1">
    <location>
        <begin position="89"/>
        <end position="109"/>
    </location>
</feature>
<sequence>MNYEEDWPSPITQYRTWPKVGSTLKVITIIGNTHQEIGISGFDPALRNVREAGRREAESRSSAENVAAERTVQHNGVNYNVMHGRFCEIYHFWMVWVWKRVFLMVYAYFQIIKMIAKELHRGK</sequence>
<dbReference type="AlphaFoldDB" id="A0AAV4PEP3"/>
<gene>
    <name evidence="2" type="ORF">CEXT_574271</name>
</gene>
<keyword evidence="1" id="KW-0472">Membrane</keyword>
<protein>
    <submittedName>
        <fullName evidence="2">Uncharacterized protein</fullName>
    </submittedName>
</protein>
<evidence type="ECO:0000313" key="2">
    <source>
        <dbReference type="EMBL" id="GIX93567.1"/>
    </source>
</evidence>
<accession>A0AAV4PEP3</accession>
<evidence type="ECO:0000313" key="3">
    <source>
        <dbReference type="Proteomes" id="UP001054945"/>
    </source>
</evidence>
<evidence type="ECO:0000256" key="1">
    <source>
        <dbReference type="SAM" id="Phobius"/>
    </source>
</evidence>